<dbReference type="PRINTS" id="PR00455">
    <property type="entry name" value="HTHTETR"/>
</dbReference>
<dbReference type="InterPro" id="IPR004111">
    <property type="entry name" value="Repressor_TetR_C"/>
</dbReference>
<evidence type="ECO:0000256" key="5">
    <source>
        <dbReference type="PROSITE-ProRule" id="PRU00335"/>
    </source>
</evidence>
<evidence type="ECO:0000313" key="7">
    <source>
        <dbReference type="EMBL" id="MFB9906920.1"/>
    </source>
</evidence>
<feature type="DNA-binding region" description="H-T-H motif" evidence="5">
    <location>
        <begin position="25"/>
        <end position="44"/>
    </location>
</feature>
<reference evidence="7 8" key="1">
    <citation type="submission" date="2024-09" db="EMBL/GenBank/DDBJ databases">
        <authorList>
            <person name="Sun Q."/>
            <person name="Mori K."/>
        </authorList>
    </citation>
    <scope>NUCLEOTIDE SEQUENCE [LARGE SCALE GENOMIC DNA]</scope>
    <source>
        <strain evidence="7 8">TBRC 7907</strain>
    </source>
</reference>
<keyword evidence="1" id="KW-0678">Repressor</keyword>
<keyword evidence="2" id="KW-0805">Transcription regulation</keyword>
<comment type="caution">
    <text evidence="7">The sequence shown here is derived from an EMBL/GenBank/DDBJ whole genome shotgun (WGS) entry which is preliminary data.</text>
</comment>
<evidence type="ECO:0000313" key="8">
    <source>
        <dbReference type="Proteomes" id="UP001589693"/>
    </source>
</evidence>
<dbReference type="RefSeq" id="WP_377856123.1">
    <property type="nucleotide sequence ID" value="NZ_JBHLZU010000019.1"/>
</dbReference>
<dbReference type="Proteomes" id="UP001589693">
    <property type="component" value="Unassembled WGS sequence"/>
</dbReference>
<keyword evidence="8" id="KW-1185">Reference proteome</keyword>
<dbReference type="PRINTS" id="PR00400">
    <property type="entry name" value="TETREPRESSOR"/>
</dbReference>
<dbReference type="Pfam" id="PF02909">
    <property type="entry name" value="TetR_C_1"/>
    <property type="match status" value="1"/>
</dbReference>
<dbReference type="Gene3D" id="1.10.10.60">
    <property type="entry name" value="Homeodomain-like"/>
    <property type="match status" value="1"/>
</dbReference>
<feature type="domain" description="HTH tetR-type" evidence="6">
    <location>
        <begin position="2"/>
        <end position="62"/>
    </location>
</feature>
<dbReference type="SUPFAM" id="SSF46689">
    <property type="entry name" value="Homeodomain-like"/>
    <property type="match status" value="1"/>
</dbReference>
<dbReference type="Gene3D" id="1.10.357.10">
    <property type="entry name" value="Tetracycline Repressor, domain 2"/>
    <property type="match status" value="1"/>
</dbReference>
<evidence type="ECO:0000259" key="6">
    <source>
        <dbReference type="PROSITE" id="PS50977"/>
    </source>
</evidence>
<dbReference type="InterPro" id="IPR023772">
    <property type="entry name" value="DNA-bd_HTH_TetR-type_CS"/>
</dbReference>
<name>A0ABV6A197_9PSEU</name>
<keyword evidence="3 5" id="KW-0238">DNA-binding</keyword>
<keyword evidence="4" id="KW-0804">Transcription</keyword>
<accession>A0ABV6A197</accession>
<dbReference type="Pfam" id="PF00440">
    <property type="entry name" value="TetR_N"/>
    <property type="match status" value="1"/>
</dbReference>
<protein>
    <submittedName>
        <fullName evidence="7">TetR/AcrR family transcriptional regulator C-terminal domain-containing protein</fullName>
    </submittedName>
</protein>
<sequence length="205" mass="22674">MALDRGTVVRTALRVLDEVGVENLTLRRIATELNVQAPALYWHFKNKQELVDEMATTVLVEALSSAEHAEDWESLLIGYGRALRAALLSHRDGAKVFSGTYLTDPDVYKGQERGLRMLVDAGFTLADAVSGLITVHCYATGHAVEEQAAQPGPGEVARRYDPQARAERIDAETLPLAHEASTQLFGDFDDRFERGLRLIVRGMRP</sequence>
<organism evidence="7 8">
    <name type="scientific">Allokutzneria oryzae</name>
    <dbReference type="NCBI Taxonomy" id="1378989"/>
    <lineage>
        <taxon>Bacteria</taxon>
        <taxon>Bacillati</taxon>
        <taxon>Actinomycetota</taxon>
        <taxon>Actinomycetes</taxon>
        <taxon>Pseudonocardiales</taxon>
        <taxon>Pseudonocardiaceae</taxon>
        <taxon>Allokutzneria</taxon>
    </lineage>
</organism>
<dbReference type="PROSITE" id="PS50977">
    <property type="entry name" value="HTH_TETR_2"/>
    <property type="match status" value="1"/>
</dbReference>
<dbReference type="PROSITE" id="PS01081">
    <property type="entry name" value="HTH_TETR_1"/>
    <property type="match status" value="1"/>
</dbReference>
<dbReference type="SUPFAM" id="SSF48498">
    <property type="entry name" value="Tetracyclin repressor-like, C-terminal domain"/>
    <property type="match status" value="1"/>
</dbReference>
<dbReference type="InterPro" id="IPR050109">
    <property type="entry name" value="HTH-type_TetR-like_transc_reg"/>
</dbReference>
<dbReference type="InterPro" id="IPR036271">
    <property type="entry name" value="Tet_transcr_reg_TetR-rel_C_sf"/>
</dbReference>
<evidence type="ECO:0000256" key="2">
    <source>
        <dbReference type="ARBA" id="ARBA00023015"/>
    </source>
</evidence>
<dbReference type="PANTHER" id="PTHR30055">
    <property type="entry name" value="HTH-TYPE TRANSCRIPTIONAL REGULATOR RUTR"/>
    <property type="match status" value="1"/>
</dbReference>
<dbReference type="InterPro" id="IPR009057">
    <property type="entry name" value="Homeodomain-like_sf"/>
</dbReference>
<gene>
    <name evidence="7" type="ORF">ACFFQA_23540</name>
</gene>
<dbReference type="InterPro" id="IPR001647">
    <property type="entry name" value="HTH_TetR"/>
</dbReference>
<proteinExistence type="predicted"/>
<evidence type="ECO:0000256" key="4">
    <source>
        <dbReference type="ARBA" id="ARBA00023163"/>
    </source>
</evidence>
<dbReference type="InterPro" id="IPR003012">
    <property type="entry name" value="Tet_transcr_reg_TetR"/>
</dbReference>
<dbReference type="PANTHER" id="PTHR30055:SF151">
    <property type="entry name" value="TRANSCRIPTIONAL REGULATORY PROTEIN"/>
    <property type="match status" value="1"/>
</dbReference>
<dbReference type="EMBL" id="JBHLZU010000019">
    <property type="protein sequence ID" value="MFB9906920.1"/>
    <property type="molecule type" value="Genomic_DNA"/>
</dbReference>
<evidence type="ECO:0000256" key="1">
    <source>
        <dbReference type="ARBA" id="ARBA00022491"/>
    </source>
</evidence>
<evidence type="ECO:0000256" key="3">
    <source>
        <dbReference type="ARBA" id="ARBA00023125"/>
    </source>
</evidence>